<dbReference type="EMBL" id="JBBCAQ010000003">
    <property type="protein sequence ID" value="KAK7604484.1"/>
    <property type="molecule type" value="Genomic_DNA"/>
</dbReference>
<keyword evidence="3" id="KW-1185">Reference proteome</keyword>
<feature type="compositionally biased region" description="Basic and acidic residues" evidence="1">
    <location>
        <begin position="224"/>
        <end position="237"/>
    </location>
</feature>
<dbReference type="AlphaFoldDB" id="A0AAN9U2A7"/>
<protein>
    <submittedName>
        <fullName evidence="2">Uncharacterized protein</fullName>
    </submittedName>
</protein>
<gene>
    <name evidence="2" type="ORF">V9T40_005670</name>
</gene>
<name>A0AAN9U2A7_9HEMI</name>
<evidence type="ECO:0000313" key="3">
    <source>
        <dbReference type="Proteomes" id="UP001367676"/>
    </source>
</evidence>
<feature type="compositionally biased region" description="Basic and acidic residues" evidence="1">
    <location>
        <begin position="321"/>
        <end position="351"/>
    </location>
</feature>
<evidence type="ECO:0000313" key="2">
    <source>
        <dbReference type="EMBL" id="KAK7604484.1"/>
    </source>
</evidence>
<feature type="compositionally biased region" description="Polar residues" evidence="1">
    <location>
        <begin position="212"/>
        <end position="223"/>
    </location>
</feature>
<feature type="compositionally biased region" description="Acidic residues" evidence="1">
    <location>
        <begin position="516"/>
        <end position="527"/>
    </location>
</feature>
<proteinExistence type="predicted"/>
<accession>A0AAN9U2A7</accession>
<comment type="caution">
    <text evidence="2">The sequence shown here is derived from an EMBL/GenBank/DDBJ whole genome shotgun (WGS) entry which is preliminary data.</text>
</comment>
<evidence type="ECO:0000256" key="1">
    <source>
        <dbReference type="SAM" id="MobiDB-lite"/>
    </source>
</evidence>
<feature type="compositionally biased region" description="Polar residues" evidence="1">
    <location>
        <begin position="136"/>
        <end position="146"/>
    </location>
</feature>
<feature type="region of interest" description="Disordered" evidence="1">
    <location>
        <begin position="128"/>
        <end position="368"/>
    </location>
</feature>
<feature type="region of interest" description="Disordered" evidence="1">
    <location>
        <begin position="488"/>
        <end position="527"/>
    </location>
</feature>
<dbReference type="Proteomes" id="UP001367676">
    <property type="component" value="Unassembled WGS sequence"/>
</dbReference>
<feature type="compositionally biased region" description="Polar residues" evidence="1">
    <location>
        <begin position="238"/>
        <end position="256"/>
    </location>
</feature>
<organism evidence="2 3">
    <name type="scientific">Parthenolecanium corni</name>
    <dbReference type="NCBI Taxonomy" id="536013"/>
    <lineage>
        <taxon>Eukaryota</taxon>
        <taxon>Metazoa</taxon>
        <taxon>Ecdysozoa</taxon>
        <taxon>Arthropoda</taxon>
        <taxon>Hexapoda</taxon>
        <taxon>Insecta</taxon>
        <taxon>Pterygota</taxon>
        <taxon>Neoptera</taxon>
        <taxon>Paraneoptera</taxon>
        <taxon>Hemiptera</taxon>
        <taxon>Sternorrhyncha</taxon>
        <taxon>Coccoidea</taxon>
        <taxon>Coccidae</taxon>
        <taxon>Parthenolecanium</taxon>
    </lineage>
</organism>
<sequence>MSEFNFNIKGPSESVFKVPTLPSRYRKTCNNTQSTYNNESTENTYNVFKKVEERFEVLKKICPPEDVTKILNETVDRLTAACYEKMADQLLRPGNSQAYSSGGSSVYSVNTRQSVLVPSVSNYGTLIPNVQVPDRPSNSTSDQLPRTISHVEREEPAAGLFIPIRSGKPNPPASQSKRTSKKQSSEIKELEVLPSEDESDSLSVFFGKGKGRNTTKQSTTVRPKQSDRSKKPAKSHDLSVTLQRIEVSNENESAIDSSRKRKASQNDEVPSRKKSPVVVEKELRPSPDTTTSNIVARKPAKPASDDTLRRSNRNISVLSTKKQESAAKSKENKENREKPRTTTVKPKENKNTKPKNQKAKAAPVVEKGMQSDLTRHYSYESMILVTDAESNTNEEQEVFDDGSFFGDVSSIVGADSLVLTNTIAKNITKHSAGNSGNRTDMQTHFFSPFANIRSTSGVSAISTPLSKTLTKHVLGKRLKKPNVVAELKNAQARKPKKANLKAADVVPIPENVSESSESDPEVSDFSD</sequence>
<reference evidence="2 3" key="1">
    <citation type="submission" date="2024-03" db="EMBL/GenBank/DDBJ databases">
        <title>Adaptation during the transition from Ophiocordyceps entomopathogen to insect associate is accompanied by gene loss and intensified selection.</title>
        <authorList>
            <person name="Ward C.M."/>
            <person name="Onetto C.A."/>
            <person name="Borneman A.R."/>
        </authorList>
    </citation>
    <scope>NUCLEOTIDE SEQUENCE [LARGE SCALE GENOMIC DNA]</scope>
    <source>
        <strain evidence="2">AWRI1</strain>
        <tissue evidence="2">Single Adult Female</tissue>
    </source>
</reference>